<sequence>MAWHEPRKITFGQLAGFFLSGACAQASAARPAQSPSV</sequence>
<reference evidence="1" key="1">
    <citation type="submission" date="2019-03" db="EMBL/GenBank/DDBJ databases">
        <authorList>
            <person name="Danneels B."/>
        </authorList>
    </citation>
    <scope>NUCLEOTIDE SEQUENCE</scope>
</reference>
<protein>
    <submittedName>
        <fullName evidence="1">Uncharacterized protein</fullName>
    </submittedName>
</protein>
<organism evidence="1">
    <name type="scientific">plant metagenome</name>
    <dbReference type="NCBI Taxonomy" id="1297885"/>
    <lineage>
        <taxon>unclassified sequences</taxon>
        <taxon>metagenomes</taxon>
        <taxon>organismal metagenomes</taxon>
    </lineage>
</organism>
<name>A0A484PAN5_9ZZZZ</name>
<dbReference type="AlphaFoldDB" id="A0A484PAN5"/>
<proteinExistence type="predicted"/>
<dbReference type="EMBL" id="CAADIB010000010">
    <property type="protein sequence ID" value="VFR29774.1"/>
    <property type="molecule type" value="Genomic_DNA"/>
</dbReference>
<dbReference type="PROSITE" id="PS51257">
    <property type="entry name" value="PROKAR_LIPOPROTEIN"/>
    <property type="match status" value="1"/>
</dbReference>
<gene>
    <name evidence="1" type="ORF">ANDO1_0132</name>
    <name evidence="2" type="ORF">ANDO2_0036</name>
</gene>
<accession>A0A484PAN5</accession>
<evidence type="ECO:0000313" key="1">
    <source>
        <dbReference type="EMBL" id="VFR22893.1"/>
    </source>
</evidence>
<dbReference type="EMBL" id="CAADHZ010000008">
    <property type="protein sequence ID" value="VFR22893.1"/>
    <property type="molecule type" value="Genomic_DNA"/>
</dbReference>
<evidence type="ECO:0000313" key="2">
    <source>
        <dbReference type="EMBL" id="VFR29774.1"/>
    </source>
</evidence>